<keyword evidence="4 8" id="KW-0812">Transmembrane</keyword>
<keyword evidence="5 8" id="KW-1133">Transmembrane helix</keyword>
<feature type="transmembrane region" description="Helical" evidence="8">
    <location>
        <begin position="29"/>
        <end position="50"/>
    </location>
</feature>
<sequence length="231" mass="24948">MPPNTDAAFLREVDEELRRDQLAKAARRYGIAAIAVVLLALLGFGGWLLWQSHEQSVAGDQGEALSKAYEDMGSNRIDSANAKLTTLATSNIGGYRALALMSQADLLLQKQDLRGAAAKFAQVAGDTSIGQPLRDVALIRQTTAEFDSLKPDVVIARLRGIAVKGNPWFGNAGELVAISYLRQNRRDLAGVLYGQIARDPTTEETLRQRAVQMAGVLGVDAVTEAKEQKSQ</sequence>
<gene>
    <name evidence="10" type="ORF">SIL82_08445</name>
</gene>
<keyword evidence="7" id="KW-0143">Chaperone</keyword>
<evidence type="ECO:0000313" key="11">
    <source>
        <dbReference type="Proteomes" id="UP001279660"/>
    </source>
</evidence>
<evidence type="ECO:0000313" key="10">
    <source>
        <dbReference type="EMBL" id="MDX5984290.1"/>
    </source>
</evidence>
<evidence type="ECO:0000256" key="4">
    <source>
        <dbReference type="ARBA" id="ARBA00022692"/>
    </source>
</evidence>
<keyword evidence="3" id="KW-1003">Cell membrane</keyword>
<comment type="subcellular location">
    <subcellularLocation>
        <location evidence="2">Cell membrane</location>
    </subcellularLocation>
    <subcellularLocation>
        <location evidence="1">Membrane</location>
        <topology evidence="1">Single-pass membrane protein</topology>
    </subcellularLocation>
</comment>
<dbReference type="InterPro" id="IPR026039">
    <property type="entry name" value="YfgM"/>
</dbReference>
<feature type="domain" description="Ancillary SecYEG translocon subunit/Cell division coordinator CpoB TPR" evidence="9">
    <location>
        <begin position="28"/>
        <end position="195"/>
    </location>
</feature>
<proteinExistence type="predicted"/>
<accession>A0ABU4PJD3</accession>
<organism evidence="10 11">
    <name type="scientific">Sphingomonas echinoides</name>
    <dbReference type="NCBI Taxonomy" id="59803"/>
    <lineage>
        <taxon>Bacteria</taxon>
        <taxon>Pseudomonadati</taxon>
        <taxon>Pseudomonadota</taxon>
        <taxon>Alphaproteobacteria</taxon>
        <taxon>Sphingomonadales</taxon>
        <taxon>Sphingomonadaceae</taxon>
        <taxon>Sphingomonas</taxon>
    </lineage>
</organism>
<keyword evidence="6 8" id="KW-0472">Membrane</keyword>
<evidence type="ECO:0000256" key="5">
    <source>
        <dbReference type="ARBA" id="ARBA00022989"/>
    </source>
</evidence>
<dbReference type="Proteomes" id="UP001279660">
    <property type="component" value="Unassembled WGS sequence"/>
</dbReference>
<dbReference type="PANTHER" id="PTHR38035">
    <property type="entry name" value="UPF0070 PROTEIN YFGM"/>
    <property type="match status" value="1"/>
</dbReference>
<evidence type="ECO:0000256" key="3">
    <source>
        <dbReference type="ARBA" id="ARBA00022475"/>
    </source>
</evidence>
<comment type="caution">
    <text evidence="10">The sequence shown here is derived from an EMBL/GenBank/DDBJ whole genome shotgun (WGS) entry which is preliminary data.</text>
</comment>
<evidence type="ECO:0000256" key="6">
    <source>
        <dbReference type="ARBA" id="ARBA00023136"/>
    </source>
</evidence>
<reference evidence="10 11" key="1">
    <citation type="submission" date="2023-11" db="EMBL/GenBank/DDBJ databases">
        <title>MicrobeMod: A computational toolkit for identifying prokaryotic methylation and restriction-modification with nanopore sequencing.</title>
        <authorList>
            <person name="Crits-Christoph A."/>
            <person name="Kang S.C."/>
            <person name="Lee H."/>
            <person name="Ostrov N."/>
        </authorList>
    </citation>
    <scope>NUCLEOTIDE SEQUENCE [LARGE SCALE GENOMIC DNA]</scope>
    <source>
        <strain evidence="10 11">ATCC 14820</strain>
    </source>
</reference>
<evidence type="ECO:0000256" key="8">
    <source>
        <dbReference type="SAM" id="Phobius"/>
    </source>
</evidence>
<dbReference type="PANTHER" id="PTHR38035:SF1">
    <property type="entry name" value="ANCILLARY SECYEG TRANSLOCON SUBUNIT"/>
    <property type="match status" value="1"/>
</dbReference>
<evidence type="ECO:0000259" key="9">
    <source>
        <dbReference type="Pfam" id="PF09976"/>
    </source>
</evidence>
<evidence type="ECO:0000256" key="2">
    <source>
        <dbReference type="ARBA" id="ARBA00004236"/>
    </source>
</evidence>
<dbReference type="EMBL" id="JAWXXV010000001">
    <property type="protein sequence ID" value="MDX5984290.1"/>
    <property type="molecule type" value="Genomic_DNA"/>
</dbReference>
<dbReference type="InterPro" id="IPR018704">
    <property type="entry name" value="SecYEG/CpoB_TPR"/>
</dbReference>
<evidence type="ECO:0000256" key="1">
    <source>
        <dbReference type="ARBA" id="ARBA00004167"/>
    </source>
</evidence>
<name>A0ABU4PJD3_9SPHN</name>
<dbReference type="Pfam" id="PF09976">
    <property type="entry name" value="TPR_21"/>
    <property type="match status" value="1"/>
</dbReference>
<evidence type="ECO:0000256" key="7">
    <source>
        <dbReference type="ARBA" id="ARBA00023186"/>
    </source>
</evidence>
<keyword evidence="11" id="KW-1185">Reference proteome</keyword>
<protein>
    <submittedName>
        <fullName evidence="10">Tetratricopeptide repeat protein</fullName>
    </submittedName>
</protein>